<feature type="transmembrane region" description="Helical" evidence="7">
    <location>
        <begin position="118"/>
        <end position="137"/>
    </location>
</feature>
<feature type="transmembrane region" description="Helical" evidence="7">
    <location>
        <begin position="157"/>
        <end position="176"/>
    </location>
</feature>
<dbReference type="InterPro" id="IPR009294">
    <property type="entry name" value="Aph-1"/>
</dbReference>
<keyword evidence="9" id="KW-1185">Reference proteome</keyword>
<evidence type="ECO:0000256" key="4">
    <source>
        <dbReference type="ARBA" id="ARBA00022976"/>
    </source>
</evidence>
<comment type="subcellular location">
    <subcellularLocation>
        <location evidence="1">Membrane</location>
        <topology evidence="1">Multi-pass membrane protein</topology>
    </subcellularLocation>
</comment>
<organism evidence="8 9">
    <name type="scientific">Dimorphilus gyrociliatus</name>
    <dbReference type="NCBI Taxonomy" id="2664684"/>
    <lineage>
        <taxon>Eukaryota</taxon>
        <taxon>Metazoa</taxon>
        <taxon>Spiralia</taxon>
        <taxon>Lophotrochozoa</taxon>
        <taxon>Annelida</taxon>
        <taxon>Polychaeta</taxon>
        <taxon>Polychaeta incertae sedis</taxon>
        <taxon>Dinophilidae</taxon>
        <taxon>Dimorphilus</taxon>
    </lineage>
</organism>
<proteinExistence type="inferred from homology"/>
<reference evidence="8 9" key="1">
    <citation type="submission" date="2020-08" db="EMBL/GenBank/DDBJ databases">
        <authorList>
            <person name="Hejnol A."/>
        </authorList>
    </citation>
    <scope>NUCLEOTIDE SEQUENCE [LARGE SCALE GENOMIC DNA]</scope>
</reference>
<dbReference type="EMBL" id="CAJFCJ010000008">
    <property type="protein sequence ID" value="CAD5118157.1"/>
    <property type="molecule type" value="Genomic_DNA"/>
</dbReference>
<gene>
    <name evidence="8" type="ORF">DGYR_LOCUS6581</name>
</gene>
<keyword evidence="6 7" id="KW-0472">Membrane</keyword>
<keyword evidence="4" id="KW-0914">Notch signaling pathway</keyword>
<keyword evidence="5 7" id="KW-1133">Transmembrane helix</keyword>
<dbReference type="AlphaFoldDB" id="A0A7I8VU95"/>
<comment type="similarity">
    <text evidence="2">Belongs to the APH-1 family.</text>
</comment>
<sequence>MTIKEFFGCAFLAFGPAVSLFIFVVGREPIRVILFIASSFFWLIALLISSLLWFAVVPLREKLAFGLVFSVLFQEASRLAYYKLVQKAENGLQKMMQDGQAGADEDSKQIKFIKNHHLMALVCGLAFGMTSGAFALVNILSASVGPGTVGIHGDSDHFFITSSLLTFAFVMLNTFWQVISYAALDKKSYWQVGVVVIFHLLASCLTLLNNRDPPIYAATITPAYVLLIISGIWAFVVAGGSLSGIKAFCGF</sequence>
<evidence type="ECO:0000256" key="6">
    <source>
        <dbReference type="ARBA" id="ARBA00023136"/>
    </source>
</evidence>
<dbReference type="GO" id="GO:0007219">
    <property type="term" value="P:Notch signaling pathway"/>
    <property type="evidence" value="ECO:0007669"/>
    <property type="project" value="UniProtKB-KW"/>
</dbReference>
<feature type="transmembrane region" description="Helical" evidence="7">
    <location>
        <begin position="188"/>
        <end position="208"/>
    </location>
</feature>
<keyword evidence="3 7" id="KW-0812">Transmembrane</keyword>
<evidence type="ECO:0000313" key="9">
    <source>
        <dbReference type="Proteomes" id="UP000549394"/>
    </source>
</evidence>
<accession>A0A7I8VU95</accession>
<dbReference type="GO" id="GO:0016485">
    <property type="term" value="P:protein processing"/>
    <property type="evidence" value="ECO:0007669"/>
    <property type="project" value="InterPro"/>
</dbReference>
<evidence type="ECO:0000256" key="2">
    <source>
        <dbReference type="ARBA" id="ARBA00005577"/>
    </source>
</evidence>
<dbReference type="PANTHER" id="PTHR12889">
    <property type="entry name" value="GAMMA-SECRETASE SUBUNIT APH-1"/>
    <property type="match status" value="1"/>
</dbReference>
<evidence type="ECO:0000256" key="1">
    <source>
        <dbReference type="ARBA" id="ARBA00004141"/>
    </source>
</evidence>
<feature type="transmembrane region" description="Helical" evidence="7">
    <location>
        <begin position="32"/>
        <end position="57"/>
    </location>
</feature>
<evidence type="ECO:0000256" key="5">
    <source>
        <dbReference type="ARBA" id="ARBA00022989"/>
    </source>
</evidence>
<protein>
    <submittedName>
        <fullName evidence="8">Uncharacterized protein</fullName>
    </submittedName>
</protein>
<name>A0A7I8VU95_9ANNE</name>
<evidence type="ECO:0000313" key="8">
    <source>
        <dbReference type="EMBL" id="CAD5118157.1"/>
    </source>
</evidence>
<feature type="transmembrane region" description="Helical" evidence="7">
    <location>
        <begin position="6"/>
        <end position="25"/>
    </location>
</feature>
<comment type="caution">
    <text evidence="8">The sequence shown here is derived from an EMBL/GenBank/DDBJ whole genome shotgun (WGS) entry which is preliminary data.</text>
</comment>
<evidence type="ECO:0000256" key="3">
    <source>
        <dbReference type="ARBA" id="ARBA00022692"/>
    </source>
</evidence>
<dbReference type="OrthoDB" id="6507463at2759"/>
<feature type="transmembrane region" description="Helical" evidence="7">
    <location>
        <begin position="214"/>
        <end position="236"/>
    </location>
</feature>
<evidence type="ECO:0000256" key="7">
    <source>
        <dbReference type="SAM" id="Phobius"/>
    </source>
</evidence>
<dbReference type="Proteomes" id="UP000549394">
    <property type="component" value="Unassembled WGS sequence"/>
</dbReference>
<dbReference type="Pfam" id="PF06105">
    <property type="entry name" value="Aph-1"/>
    <property type="match status" value="1"/>
</dbReference>
<dbReference type="GO" id="GO:0016020">
    <property type="term" value="C:membrane"/>
    <property type="evidence" value="ECO:0007669"/>
    <property type="project" value="UniProtKB-SubCell"/>
</dbReference>